<proteinExistence type="predicted"/>
<reference evidence="1 2" key="1">
    <citation type="submission" date="2024-10" db="EMBL/GenBank/DDBJ databases">
        <title>The Natural Products Discovery Center: Release of the First 8490 Sequenced Strains for Exploring Actinobacteria Biosynthetic Diversity.</title>
        <authorList>
            <person name="Kalkreuter E."/>
            <person name="Kautsar S.A."/>
            <person name="Yang D."/>
            <person name="Bader C.D."/>
            <person name="Teijaro C.N."/>
            <person name="Fluegel L."/>
            <person name="Davis C.M."/>
            <person name="Simpson J.R."/>
            <person name="Lauterbach L."/>
            <person name="Steele A.D."/>
            <person name="Gui C."/>
            <person name="Meng S."/>
            <person name="Li G."/>
            <person name="Viehrig K."/>
            <person name="Ye F."/>
            <person name="Su P."/>
            <person name="Kiefer A.F."/>
            <person name="Nichols A."/>
            <person name="Cepeda A.J."/>
            <person name="Yan W."/>
            <person name="Fan B."/>
            <person name="Jiang Y."/>
            <person name="Adhikari A."/>
            <person name="Zheng C.-J."/>
            <person name="Schuster L."/>
            <person name="Cowan T.M."/>
            <person name="Smanski M.J."/>
            <person name="Chevrette M.G."/>
            <person name="De Carvalho L.P.S."/>
            <person name="Shen B."/>
        </authorList>
    </citation>
    <scope>NUCLEOTIDE SEQUENCE [LARGE SCALE GENOMIC DNA]</scope>
    <source>
        <strain evidence="1 2">NPDC002173</strain>
    </source>
</reference>
<keyword evidence="2" id="KW-1185">Reference proteome</keyword>
<dbReference type="EMBL" id="JBIASD010000041">
    <property type="protein sequence ID" value="MFF3671180.1"/>
    <property type="molecule type" value="Genomic_DNA"/>
</dbReference>
<accession>A0ABW6T1N1</accession>
<dbReference type="RefSeq" id="WP_387417375.1">
    <property type="nucleotide sequence ID" value="NZ_JBIASD010000041.1"/>
</dbReference>
<organism evidence="1 2">
    <name type="scientific">Microtetraspora malaysiensis</name>
    <dbReference type="NCBI Taxonomy" id="161358"/>
    <lineage>
        <taxon>Bacteria</taxon>
        <taxon>Bacillati</taxon>
        <taxon>Actinomycetota</taxon>
        <taxon>Actinomycetes</taxon>
        <taxon>Streptosporangiales</taxon>
        <taxon>Streptosporangiaceae</taxon>
        <taxon>Microtetraspora</taxon>
    </lineage>
</organism>
<gene>
    <name evidence="1" type="ORF">ACFYXI_36905</name>
</gene>
<evidence type="ECO:0000313" key="1">
    <source>
        <dbReference type="EMBL" id="MFF3671180.1"/>
    </source>
</evidence>
<name>A0ABW6T1N1_9ACTN</name>
<protein>
    <submittedName>
        <fullName evidence="1">Uncharacterized protein</fullName>
    </submittedName>
</protein>
<evidence type="ECO:0000313" key="2">
    <source>
        <dbReference type="Proteomes" id="UP001602013"/>
    </source>
</evidence>
<dbReference type="Proteomes" id="UP001602013">
    <property type="component" value="Unassembled WGS sequence"/>
</dbReference>
<comment type="caution">
    <text evidence="1">The sequence shown here is derived from an EMBL/GenBank/DDBJ whole genome shotgun (WGS) entry which is preliminary data.</text>
</comment>
<sequence length="86" mass="8962">MAVVIAERYADVGEGVSVEQGRVDHLVVAVDAPGVVEGVDLGGGLLHKLDELTGGVLDDARELQLLLTRGPGSNEEISNEVASDLR</sequence>